<comment type="caution">
    <text evidence="2">The sequence shown here is derived from an EMBL/GenBank/DDBJ whole genome shotgun (WGS) entry which is preliminary data.</text>
</comment>
<organism evidence="2 3">
    <name type="scientific">Steinernema hermaphroditum</name>
    <dbReference type="NCBI Taxonomy" id="289476"/>
    <lineage>
        <taxon>Eukaryota</taxon>
        <taxon>Metazoa</taxon>
        <taxon>Ecdysozoa</taxon>
        <taxon>Nematoda</taxon>
        <taxon>Chromadorea</taxon>
        <taxon>Rhabditida</taxon>
        <taxon>Tylenchina</taxon>
        <taxon>Panagrolaimomorpha</taxon>
        <taxon>Strongyloidoidea</taxon>
        <taxon>Steinernematidae</taxon>
        <taxon>Steinernema</taxon>
    </lineage>
</organism>
<gene>
    <name evidence="2" type="ORF">QR680_018530</name>
</gene>
<feature type="compositionally biased region" description="Basic and acidic residues" evidence="1">
    <location>
        <begin position="1"/>
        <end position="10"/>
    </location>
</feature>
<protein>
    <submittedName>
        <fullName evidence="2">Uncharacterized protein</fullName>
    </submittedName>
</protein>
<dbReference type="AlphaFoldDB" id="A0AA39HJ65"/>
<sequence>MAPESSRKAEAQTTTHLNLSQERLKSQNRRPLRHWPTARSPKQRIKAVDAKDAFSATAEKKNDEEAPPQRRNSKRPAKKSSDRRYIGRLFDPTLAAPPSRRRPQDKPEGRPSPIRPPPKFDETLVRQVLAVPHATTIFTVEDLTTIRIARSFAVLVTEVCSSVTNIDFEFKFKSCPFEWPHQAINLHRYIHGKREEVLTYKMNITNLIVLLQEAEETIYRQLDALTVEQKKQEAPSVDNYVQKARAAIETATEAITQLDTRDSELNTQFEVLLEAVYYTNCIKEAARSSLPSSLLLHSISSNNSTIL</sequence>
<evidence type="ECO:0000313" key="2">
    <source>
        <dbReference type="EMBL" id="KAK0406364.1"/>
    </source>
</evidence>
<keyword evidence="3" id="KW-1185">Reference proteome</keyword>
<reference evidence="2" key="1">
    <citation type="submission" date="2023-06" db="EMBL/GenBank/DDBJ databases">
        <title>Genomic analysis of the entomopathogenic nematode Steinernema hermaphroditum.</title>
        <authorList>
            <person name="Schwarz E.M."/>
            <person name="Heppert J.K."/>
            <person name="Baniya A."/>
            <person name="Schwartz H.T."/>
            <person name="Tan C.-H."/>
            <person name="Antoshechkin I."/>
            <person name="Sternberg P.W."/>
            <person name="Goodrich-Blair H."/>
            <person name="Dillman A.R."/>
        </authorList>
    </citation>
    <scope>NUCLEOTIDE SEQUENCE</scope>
    <source>
        <strain evidence="2">PS9179</strain>
        <tissue evidence="2">Whole animal</tissue>
    </source>
</reference>
<proteinExistence type="predicted"/>
<feature type="region of interest" description="Disordered" evidence="1">
    <location>
        <begin position="1"/>
        <end position="119"/>
    </location>
</feature>
<evidence type="ECO:0000313" key="3">
    <source>
        <dbReference type="Proteomes" id="UP001175271"/>
    </source>
</evidence>
<name>A0AA39HJ65_9BILA</name>
<dbReference type="EMBL" id="JAUCMV010000004">
    <property type="protein sequence ID" value="KAK0406364.1"/>
    <property type="molecule type" value="Genomic_DNA"/>
</dbReference>
<dbReference type="Proteomes" id="UP001175271">
    <property type="component" value="Unassembled WGS sequence"/>
</dbReference>
<accession>A0AA39HJ65</accession>
<evidence type="ECO:0000256" key="1">
    <source>
        <dbReference type="SAM" id="MobiDB-lite"/>
    </source>
</evidence>
<feature type="compositionally biased region" description="Polar residues" evidence="1">
    <location>
        <begin position="11"/>
        <end position="21"/>
    </location>
</feature>
<feature type="compositionally biased region" description="Basic and acidic residues" evidence="1">
    <location>
        <begin position="46"/>
        <end position="68"/>
    </location>
</feature>